<keyword evidence="9" id="KW-0090">Biological rhythms</keyword>
<evidence type="ECO:0000256" key="7">
    <source>
        <dbReference type="ARBA" id="ARBA00022765"/>
    </source>
</evidence>
<reference evidence="17 18" key="1">
    <citation type="submission" date="2019-04" db="EMBL/GenBank/DDBJ databases">
        <title>Chromosome genome assembly for Takifugu flavidus.</title>
        <authorList>
            <person name="Xiao S."/>
        </authorList>
    </citation>
    <scope>NUCLEOTIDE SEQUENCE [LARGE SCALE GENOMIC DNA]</scope>
    <source>
        <strain evidence="17">HTHZ2018</strain>
        <tissue evidence="17">Muscle</tissue>
    </source>
</reference>
<dbReference type="GO" id="GO:0046983">
    <property type="term" value="F:protein dimerization activity"/>
    <property type="evidence" value="ECO:0007669"/>
    <property type="project" value="InterPro"/>
</dbReference>
<feature type="region of interest" description="Disordered" evidence="14">
    <location>
        <begin position="1"/>
        <end position="32"/>
    </location>
</feature>
<evidence type="ECO:0000259" key="16">
    <source>
        <dbReference type="PROSITE" id="PS50888"/>
    </source>
</evidence>
<name>A0A5C6N8M8_9TELE</name>
<dbReference type="FunFam" id="4.10.280.10:FF:000024">
    <property type="entry name" value="Aryl hydrocarbon receptor 2"/>
    <property type="match status" value="1"/>
</dbReference>
<dbReference type="FunFam" id="3.30.450.20:FF:000019">
    <property type="entry name" value="Aryl hydrocarbon receptor 1"/>
    <property type="match status" value="1"/>
</dbReference>
<dbReference type="Pfam" id="PF08447">
    <property type="entry name" value="PAS_3"/>
    <property type="match status" value="1"/>
</dbReference>
<dbReference type="GO" id="GO:0034751">
    <property type="term" value="C:aryl hydrocarbon receptor complex"/>
    <property type="evidence" value="ECO:0007669"/>
    <property type="project" value="TreeGrafter"/>
</dbReference>
<feature type="region of interest" description="Disordered" evidence="14">
    <location>
        <begin position="420"/>
        <end position="447"/>
    </location>
</feature>
<dbReference type="SUPFAM" id="SSF55785">
    <property type="entry name" value="PYP-like sensor domain (PAS domain)"/>
    <property type="match status" value="2"/>
</dbReference>
<dbReference type="AlphaFoldDB" id="A0A5C6N8M8"/>
<feature type="compositionally biased region" description="Low complexity" evidence="14">
    <location>
        <begin position="626"/>
        <end position="637"/>
    </location>
</feature>
<dbReference type="GO" id="GO:1904613">
    <property type="term" value="P:cellular response to 2,3,7,8-tetrachlorodibenzodioxine"/>
    <property type="evidence" value="ECO:0007669"/>
    <property type="project" value="UniProtKB-ARBA"/>
</dbReference>
<protein>
    <recommendedName>
        <fullName evidence="3">Aryl hydrocarbon receptor</fullName>
    </recommendedName>
</protein>
<dbReference type="InterPro" id="IPR013655">
    <property type="entry name" value="PAS_fold_3"/>
</dbReference>
<comment type="subcellular location">
    <subcellularLocation>
        <location evidence="2">Cytoplasm</location>
    </subcellularLocation>
    <subcellularLocation>
        <location evidence="1">Nucleus</location>
    </subcellularLocation>
</comment>
<feature type="domain" description="PAS" evidence="15">
    <location>
        <begin position="118"/>
        <end position="172"/>
    </location>
</feature>
<dbReference type="SMART" id="SM00086">
    <property type="entry name" value="PAC"/>
    <property type="match status" value="1"/>
</dbReference>
<keyword evidence="17" id="KW-0675">Receptor</keyword>
<dbReference type="InterPro" id="IPR035965">
    <property type="entry name" value="PAS-like_dom_sf"/>
</dbReference>
<keyword evidence="12" id="KW-0804">Transcription</keyword>
<keyword evidence="6" id="KW-0677">Repeat</keyword>
<evidence type="ECO:0000256" key="6">
    <source>
        <dbReference type="ARBA" id="ARBA00022737"/>
    </source>
</evidence>
<dbReference type="PANTHER" id="PTHR10649:SF18">
    <property type="entry name" value="ARYL HYDROCARBON RECEPTOR 1 BETA"/>
    <property type="match status" value="1"/>
</dbReference>
<dbReference type="Gene3D" id="3.30.450.20">
    <property type="entry name" value="PAS domain"/>
    <property type="match status" value="2"/>
</dbReference>
<sequence>MYAGRKRRKPLQKGVKPAPTEGAKSNPSKRHRDRLNSELDRLASLLPFSEDVIASLDKLSILRLSVSFLRTKGFFSGVLNNLPSDGINKSSDHGGGGGAASGAEERRLLRGSCCCRWALNGFVLVVTTEGNIFFCSHTIRDYLGFHQTDVMHQSVFEMIHTEDQQEFRRNLHWGPDTTPTAEPETDGESVSTSSLLSCDPDQPPRDNSSFLDRSFICRFRCLLDNTSGFLALNIQGRLKFLHGQHHPQRSSKVSSPPQLALFAIATPLQPPTILEIRTRNMIFRTKHKLDFTPMACDAKGKIVLGYTEAELRVRGSGYQFIHAADMLYCAENHVRMIKTGESGLTVFRLLTKDNRWKWVQANARLVYKNGKPDYIVATQRPLVDEEGGEHLRKRSMHLPFTFATGEAMLYQTGHPLHSFSESVQGKAKGSKTKKGKQSSSDNLDPKSLLGALMSQDESVYVCQPDSEPAVSGPSSLLSQQQTDSECSSFLGHNSLHVFSNETSSYDPLLATLDSLTLDGEDPCSNTEIFNALENLGLNAEDLELLLLDERMIQVELGPNHIPTLSDLLTNNEILSYIHNKLENSPEPADGDAGRYGVNADQAAVPEPPAFVQQSQQMQQHVGSGVPAKAAPPTAEAKGQTRLPNGHWVTNTANAHQPDNQVQPHPVLTPSRLNSELKHLLESSQQWSQDQLVHYPSHPQVSQDPSLLGFHNQRTINASYIPNGHTSFLPSVEVGHTYSITAAPCAPAALLNGLTAPDVCHYQSYQQQVSVAQSSTLELEQLLGLSQSQHSLPAYAMFNTSAQGSAHSKLENGCLLNATNAAYIRTCLMPNGNAVVAANVDGLSTLQDHQKPGFLL</sequence>
<evidence type="ECO:0000256" key="13">
    <source>
        <dbReference type="ARBA" id="ARBA00023242"/>
    </source>
</evidence>
<dbReference type="EMBL" id="RHFK02000016">
    <property type="protein sequence ID" value="TWW63832.1"/>
    <property type="molecule type" value="Genomic_DNA"/>
</dbReference>
<dbReference type="GO" id="GO:0048511">
    <property type="term" value="P:rhythmic process"/>
    <property type="evidence" value="ECO:0007669"/>
    <property type="project" value="UniProtKB-KW"/>
</dbReference>
<evidence type="ECO:0000256" key="5">
    <source>
        <dbReference type="ARBA" id="ARBA00022491"/>
    </source>
</evidence>
<evidence type="ECO:0000259" key="15">
    <source>
        <dbReference type="PROSITE" id="PS50112"/>
    </source>
</evidence>
<comment type="caution">
    <text evidence="17">The sequence shown here is derived from an EMBL/GenBank/DDBJ whole genome shotgun (WGS) entry which is preliminary data.</text>
</comment>
<dbReference type="InterPro" id="IPR039091">
    <property type="entry name" value="AHR/AHRR"/>
</dbReference>
<dbReference type="Pfam" id="PF00989">
    <property type="entry name" value="PAS"/>
    <property type="match status" value="1"/>
</dbReference>
<dbReference type="GO" id="GO:0005634">
    <property type="term" value="C:nucleus"/>
    <property type="evidence" value="ECO:0007669"/>
    <property type="project" value="UniProtKB-SubCell"/>
</dbReference>
<keyword evidence="5" id="KW-0678">Repressor</keyword>
<dbReference type="GO" id="GO:0006805">
    <property type="term" value="P:xenobiotic metabolic process"/>
    <property type="evidence" value="ECO:0007669"/>
    <property type="project" value="InterPro"/>
</dbReference>
<dbReference type="InterPro" id="IPR011598">
    <property type="entry name" value="bHLH_dom"/>
</dbReference>
<dbReference type="InterPro" id="IPR001610">
    <property type="entry name" value="PAC"/>
</dbReference>
<dbReference type="CDD" id="cd00130">
    <property type="entry name" value="PAS"/>
    <property type="match status" value="2"/>
</dbReference>
<dbReference type="InterPro" id="IPR013767">
    <property type="entry name" value="PAS_fold"/>
</dbReference>
<organism evidence="17 18">
    <name type="scientific">Takifugu flavidus</name>
    <name type="common">sansaifugu</name>
    <dbReference type="NCBI Taxonomy" id="433684"/>
    <lineage>
        <taxon>Eukaryota</taxon>
        <taxon>Metazoa</taxon>
        <taxon>Chordata</taxon>
        <taxon>Craniata</taxon>
        <taxon>Vertebrata</taxon>
        <taxon>Euteleostomi</taxon>
        <taxon>Actinopterygii</taxon>
        <taxon>Neopterygii</taxon>
        <taxon>Teleostei</taxon>
        <taxon>Neoteleostei</taxon>
        <taxon>Acanthomorphata</taxon>
        <taxon>Eupercaria</taxon>
        <taxon>Tetraodontiformes</taxon>
        <taxon>Tetradontoidea</taxon>
        <taxon>Tetraodontidae</taxon>
        <taxon>Takifugu</taxon>
    </lineage>
</organism>
<dbReference type="FunFam" id="3.30.450.20:FF:000035">
    <property type="entry name" value="Aryl hydrocarbon receptor"/>
    <property type="match status" value="1"/>
</dbReference>
<feature type="domain" description="BHLH" evidence="16">
    <location>
        <begin position="19"/>
        <end position="72"/>
    </location>
</feature>
<keyword evidence="11" id="KW-0010">Activator</keyword>
<evidence type="ECO:0000256" key="10">
    <source>
        <dbReference type="ARBA" id="ARBA00023125"/>
    </source>
</evidence>
<keyword evidence="4" id="KW-0963">Cytoplasm</keyword>
<evidence type="ECO:0000313" key="17">
    <source>
        <dbReference type="EMBL" id="TWW63832.1"/>
    </source>
</evidence>
<dbReference type="Gene3D" id="4.10.280.10">
    <property type="entry name" value="Helix-loop-helix DNA-binding domain"/>
    <property type="match status" value="1"/>
</dbReference>
<feature type="region of interest" description="Disordered" evidence="14">
    <location>
        <begin position="168"/>
        <end position="203"/>
    </location>
</feature>
<gene>
    <name evidence="17" type="ORF">D4764_03G0008400</name>
</gene>
<keyword evidence="8" id="KW-0805">Transcription regulation</keyword>
<dbReference type="PROSITE" id="PS50112">
    <property type="entry name" value="PAS"/>
    <property type="match status" value="1"/>
</dbReference>
<dbReference type="GO" id="GO:0005737">
    <property type="term" value="C:cytoplasm"/>
    <property type="evidence" value="ECO:0007669"/>
    <property type="project" value="UniProtKB-SubCell"/>
</dbReference>
<evidence type="ECO:0000256" key="3">
    <source>
        <dbReference type="ARBA" id="ARBA00015909"/>
    </source>
</evidence>
<dbReference type="PANTHER" id="PTHR10649">
    <property type="entry name" value="ARYL HYDROCARBON RECEPTOR"/>
    <property type="match status" value="1"/>
</dbReference>
<accession>A0A5C6N8M8</accession>
<feature type="region of interest" description="Disordered" evidence="14">
    <location>
        <begin position="622"/>
        <end position="647"/>
    </location>
</feature>
<dbReference type="Proteomes" id="UP000324091">
    <property type="component" value="Chromosome 3"/>
</dbReference>
<dbReference type="SMART" id="SM00353">
    <property type="entry name" value="HLH"/>
    <property type="match status" value="1"/>
</dbReference>
<evidence type="ECO:0000256" key="2">
    <source>
        <dbReference type="ARBA" id="ARBA00004496"/>
    </source>
</evidence>
<evidence type="ECO:0000256" key="9">
    <source>
        <dbReference type="ARBA" id="ARBA00023108"/>
    </source>
</evidence>
<evidence type="ECO:0000256" key="12">
    <source>
        <dbReference type="ARBA" id="ARBA00023163"/>
    </source>
</evidence>
<dbReference type="PROSITE" id="PS50888">
    <property type="entry name" value="BHLH"/>
    <property type="match status" value="1"/>
</dbReference>
<keyword evidence="13" id="KW-0539">Nucleus</keyword>
<dbReference type="SUPFAM" id="SSF47459">
    <property type="entry name" value="HLH, helix-loop-helix DNA-binding domain"/>
    <property type="match status" value="1"/>
</dbReference>
<dbReference type="GO" id="GO:0000976">
    <property type="term" value="F:transcription cis-regulatory region binding"/>
    <property type="evidence" value="ECO:0007669"/>
    <property type="project" value="TreeGrafter"/>
</dbReference>
<evidence type="ECO:0000256" key="1">
    <source>
        <dbReference type="ARBA" id="ARBA00004123"/>
    </source>
</evidence>
<keyword evidence="10" id="KW-0238">DNA-binding</keyword>
<evidence type="ECO:0000256" key="8">
    <source>
        <dbReference type="ARBA" id="ARBA00023015"/>
    </source>
</evidence>
<evidence type="ECO:0000256" key="11">
    <source>
        <dbReference type="ARBA" id="ARBA00023159"/>
    </source>
</evidence>
<dbReference type="InterPro" id="IPR036638">
    <property type="entry name" value="HLH_DNA-bd_sf"/>
</dbReference>
<keyword evidence="18" id="KW-1185">Reference proteome</keyword>
<evidence type="ECO:0000256" key="4">
    <source>
        <dbReference type="ARBA" id="ARBA00022490"/>
    </source>
</evidence>
<evidence type="ECO:0000313" key="18">
    <source>
        <dbReference type="Proteomes" id="UP000324091"/>
    </source>
</evidence>
<dbReference type="SMART" id="SM00091">
    <property type="entry name" value="PAS"/>
    <property type="match status" value="2"/>
</dbReference>
<keyword evidence="7" id="KW-0013">ADP-ribosylation</keyword>
<feature type="compositionally biased region" description="Basic residues" evidence="14">
    <location>
        <begin position="1"/>
        <end position="11"/>
    </location>
</feature>
<proteinExistence type="predicted"/>
<evidence type="ECO:0000256" key="14">
    <source>
        <dbReference type="SAM" id="MobiDB-lite"/>
    </source>
</evidence>
<dbReference type="InterPro" id="IPR000014">
    <property type="entry name" value="PAS"/>
</dbReference>
<dbReference type="CDD" id="cd19696">
    <property type="entry name" value="bHLH-PAS_AhR_like"/>
    <property type="match status" value="1"/>
</dbReference>
<dbReference type="GO" id="GO:0004879">
    <property type="term" value="F:nuclear receptor activity"/>
    <property type="evidence" value="ECO:0007669"/>
    <property type="project" value="TreeGrafter"/>
</dbReference>